<organism evidence="2">
    <name type="scientific">marine metagenome</name>
    <dbReference type="NCBI Taxonomy" id="408172"/>
    <lineage>
        <taxon>unclassified sequences</taxon>
        <taxon>metagenomes</taxon>
        <taxon>ecological metagenomes</taxon>
    </lineage>
</organism>
<gene>
    <name evidence="2" type="ORF">METZ01_LOCUS439580</name>
</gene>
<keyword evidence="1" id="KW-0472">Membrane</keyword>
<dbReference type="AlphaFoldDB" id="A0A382YTX3"/>
<feature type="transmembrane region" description="Helical" evidence="1">
    <location>
        <begin position="45"/>
        <end position="63"/>
    </location>
</feature>
<evidence type="ECO:0000313" key="2">
    <source>
        <dbReference type="EMBL" id="SVD86726.1"/>
    </source>
</evidence>
<keyword evidence="1" id="KW-1133">Transmembrane helix</keyword>
<feature type="non-terminal residue" evidence="2">
    <location>
        <position position="66"/>
    </location>
</feature>
<protein>
    <recommendedName>
        <fullName evidence="3">Transporter</fullName>
    </recommendedName>
</protein>
<reference evidence="2" key="1">
    <citation type="submission" date="2018-05" db="EMBL/GenBank/DDBJ databases">
        <authorList>
            <person name="Lanie J.A."/>
            <person name="Ng W.-L."/>
            <person name="Kazmierczak K.M."/>
            <person name="Andrzejewski T.M."/>
            <person name="Davidsen T.M."/>
            <person name="Wayne K.J."/>
            <person name="Tettelin H."/>
            <person name="Glass J.I."/>
            <person name="Rusch D."/>
            <person name="Podicherti R."/>
            <person name="Tsui H.-C.T."/>
            <person name="Winkler M.E."/>
        </authorList>
    </citation>
    <scope>NUCLEOTIDE SEQUENCE</scope>
</reference>
<accession>A0A382YTX3</accession>
<keyword evidence="1" id="KW-0812">Transmembrane</keyword>
<evidence type="ECO:0008006" key="3">
    <source>
        <dbReference type="Google" id="ProtNLM"/>
    </source>
</evidence>
<name>A0A382YTX3_9ZZZZ</name>
<feature type="transmembrane region" description="Helical" evidence="1">
    <location>
        <begin position="12"/>
        <end position="33"/>
    </location>
</feature>
<sequence>MNFADFSENMVALSLIFLNVVTPVFILVAVGYFIGPLLKIEARPLSKTAYFVFVPAFVFNIISEAK</sequence>
<proteinExistence type="predicted"/>
<evidence type="ECO:0000256" key="1">
    <source>
        <dbReference type="SAM" id="Phobius"/>
    </source>
</evidence>
<dbReference type="EMBL" id="UINC01178524">
    <property type="protein sequence ID" value="SVD86726.1"/>
    <property type="molecule type" value="Genomic_DNA"/>
</dbReference>